<name>A0ABY8MIQ8_9SPIO</name>
<gene>
    <name evidence="3" type="ORF">P0082_12310</name>
</gene>
<dbReference type="Gene3D" id="1.10.357.10">
    <property type="entry name" value="Tetracycline Repressor, domain 2"/>
    <property type="match status" value="1"/>
</dbReference>
<keyword evidence="1" id="KW-0238">DNA-binding</keyword>
<protein>
    <submittedName>
        <fullName evidence="3">TetR/AcrR family transcriptional regulator</fullName>
    </submittedName>
</protein>
<dbReference type="EMBL" id="CP123443">
    <property type="protein sequence ID" value="WGK69240.1"/>
    <property type="molecule type" value="Genomic_DNA"/>
</dbReference>
<accession>A0ABY8MIQ8</accession>
<evidence type="ECO:0000256" key="1">
    <source>
        <dbReference type="ARBA" id="ARBA00023125"/>
    </source>
</evidence>
<dbReference type="InterPro" id="IPR001647">
    <property type="entry name" value="HTH_TetR"/>
</dbReference>
<dbReference type="Proteomes" id="UP001228690">
    <property type="component" value="Chromosome"/>
</dbReference>
<organism evidence="3 4">
    <name type="scientific">Candidatus Haliotispira prima</name>
    <dbReference type="NCBI Taxonomy" id="3034016"/>
    <lineage>
        <taxon>Bacteria</taxon>
        <taxon>Pseudomonadati</taxon>
        <taxon>Spirochaetota</taxon>
        <taxon>Spirochaetia</taxon>
        <taxon>Spirochaetales</taxon>
        <taxon>Spirochaetaceae</taxon>
        <taxon>Candidatus Haliotispira</taxon>
    </lineage>
</organism>
<evidence type="ECO:0000259" key="2">
    <source>
        <dbReference type="Pfam" id="PF00440"/>
    </source>
</evidence>
<evidence type="ECO:0000313" key="4">
    <source>
        <dbReference type="Proteomes" id="UP001228690"/>
    </source>
</evidence>
<reference evidence="3 4" key="1">
    <citation type="submission" date="2023-04" db="EMBL/GenBank/DDBJ databases">
        <title>Spirochaete genome identified in red abalone sample constitutes a novel genus.</title>
        <authorList>
            <person name="Sharma S.P."/>
            <person name="Purcell C.M."/>
            <person name="Hyde J.R."/>
            <person name="Severin A.J."/>
        </authorList>
    </citation>
    <scope>NUCLEOTIDE SEQUENCE [LARGE SCALE GENOMIC DNA]</scope>
    <source>
        <strain evidence="3 4">SP-2023</strain>
    </source>
</reference>
<dbReference type="InterPro" id="IPR009057">
    <property type="entry name" value="Homeodomain-like_sf"/>
</dbReference>
<sequence>MMAQQVGVFSKVVQEGSLRLKEYSQGLHNFLDVNGHKAGQDTRAKILRSSLILIAQKHTTNISVREIAQHAGVNIASVNYHFRSKDLMLEDLFSQVIKGFDRLFFLLESQYLSAENCLIRWADRFMRYLLLYPGALIIVRDSPKWKKITEEVEAALERLQKRLDPLLIQLCEENGIVQKISEEELGLRRSILLGSLLQPMYPLTPAFDLRSRLRVEQFRRTYIIQVVRQQKARLADVQAKDSPF</sequence>
<feature type="domain" description="HTH tetR-type" evidence="2">
    <location>
        <begin position="46"/>
        <end position="91"/>
    </location>
</feature>
<dbReference type="RefSeq" id="WP_326927428.1">
    <property type="nucleotide sequence ID" value="NZ_CP123443.1"/>
</dbReference>
<proteinExistence type="predicted"/>
<keyword evidence="4" id="KW-1185">Reference proteome</keyword>
<evidence type="ECO:0000313" key="3">
    <source>
        <dbReference type="EMBL" id="WGK69240.1"/>
    </source>
</evidence>
<dbReference type="SUPFAM" id="SSF46689">
    <property type="entry name" value="Homeodomain-like"/>
    <property type="match status" value="1"/>
</dbReference>
<dbReference type="Pfam" id="PF00440">
    <property type="entry name" value="TetR_N"/>
    <property type="match status" value="1"/>
</dbReference>